<sequence length="267" mass="29498">MSIANRVNEWRVLARRHPLGTVLPVHQHQTAQLVFAITGVMLVEAGDSRWTVPPQRALWIPPDEPHSIRMLSDTALRTVYFQPAFVDEHGTFRRRAAVHVVMASGLIRELVLGLFDEQRGHGMQSLTARLLLHALDETACLPTQLPMPDSADLHRAALRLIESNAWHLSLSDLAEAAAVSERSFSRRFTAEAGISFRAWRQRARLIASLDLLAGDQSIKAIAHKMGFQNPAAYSTAFGELFGQPPQEFRGGAMPLSNLSPPVGHVAD</sequence>
<keyword evidence="3" id="KW-0804">Transcription</keyword>
<dbReference type="Pfam" id="PF12833">
    <property type="entry name" value="HTH_18"/>
    <property type="match status" value="1"/>
</dbReference>
<dbReference type="Pfam" id="PF02311">
    <property type="entry name" value="AraC_binding"/>
    <property type="match status" value="1"/>
</dbReference>
<dbReference type="Gene3D" id="1.10.10.60">
    <property type="entry name" value="Homeodomain-like"/>
    <property type="match status" value="2"/>
</dbReference>
<feature type="domain" description="HTH araC/xylS-type" evidence="4">
    <location>
        <begin position="155"/>
        <end position="251"/>
    </location>
</feature>
<reference evidence="5 6" key="1">
    <citation type="submission" date="2020-05" db="EMBL/GenBank/DDBJ databases">
        <title>Aquincola sp. isolate from soil.</title>
        <authorList>
            <person name="Han J."/>
            <person name="Kim D.-U."/>
        </authorList>
    </citation>
    <scope>NUCLEOTIDE SEQUENCE [LARGE SCALE GENOMIC DNA]</scope>
    <source>
        <strain evidence="5 6">S2</strain>
    </source>
</reference>
<evidence type="ECO:0000313" key="5">
    <source>
        <dbReference type="EMBL" id="NRF70276.1"/>
    </source>
</evidence>
<organism evidence="5 6">
    <name type="scientific">Pseudaquabacterium terrae</name>
    <dbReference type="NCBI Taxonomy" id="2732868"/>
    <lineage>
        <taxon>Bacteria</taxon>
        <taxon>Pseudomonadati</taxon>
        <taxon>Pseudomonadota</taxon>
        <taxon>Betaproteobacteria</taxon>
        <taxon>Burkholderiales</taxon>
        <taxon>Sphaerotilaceae</taxon>
        <taxon>Pseudaquabacterium</taxon>
    </lineage>
</organism>
<evidence type="ECO:0000256" key="3">
    <source>
        <dbReference type="ARBA" id="ARBA00023163"/>
    </source>
</evidence>
<accession>A0ABX2ENQ3</accession>
<dbReference type="RefSeq" id="WP_173128993.1">
    <property type="nucleotide sequence ID" value="NZ_JABRWJ010000008.1"/>
</dbReference>
<dbReference type="InterPro" id="IPR018062">
    <property type="entry name" value="HTH_AraC-typ_CS"/>
</dbReference>
<keyword evidence="1" id="KW-0805">Transcription regulation</keyword>
<name>A0ABX2ENQ3_9BURK</name>
<dbReference type="InterPro" id="IPR014710">
    <property type="entry name" value="RmlC-like_jellyroll"/>
</dbReference>
<dbReference type="InterPro" id="IPR009057">
    <property type="entry name" value="Homeodomain-like_sf"/>
</dbReference>
<evidence type="ECO:0000256" key="2">
    <source>
        <dbReference type="ARBA" id="ARBA00023125"/>
    </source>
</evidence>
<dbReference type="Proteomes" id="UP000737171">
    <property type="component" value="Unassembled WGS sequence"/>
</dbReference>
<dbReference type="PROSITE" id="PS01124">
    <property type="entry name" value="HTH_ARAC_FAMILY_2"/>
    <property type="match status" value="1"/>
</dbReference>
<evidence type="ECO:0000313" key="6">
    <source>
        <dbReference type="Proteomes" id="UP000737171"/>
    </source>
</evidence>
<keyword evidence="6" id="KW-1185">Reference proteome</keyword>
<dbReference type="InterPro" id="IPR018060">
    <property type="entry name" value="HTH_AraC"/>
</dbReference>
<protein>
    <submittedName>
        <fullName evidence="5">Helix-turn-helix transcriptional regulator</fullName>
    </submittedName>
</protein>
<dbReference type="InterPro" id="IPR003313">
    <property type="entry name" value="AraC-bd"/>
</dbReference>
<dbReference type="SUPFAM" id="SSF46689">
    <property type="entry name" value="Homeodomain-like"/>
    <property type="match status" value="1"/>
</dbReference>
<dbReference type="Gene3D" id="2.60.120.10">
    <property type="entry name" value="Jelly Rolls"/>
    <property type="match status" value="1"/>
</dbReference>
<dbReference type="EMBL" id="JABRWJ010000008">
    <property type="protein sequence ID" value="NRF70276.1"/>
    <property type="molecule type" value="Genomic_DNA"/>
</dbReference>
<proteinExistence type="predicted"/>
<dbReference type="PANTHER" id="PTHR11019:SF199">
    <property type="entry name" value="HTH-TYPE TRANSCRIPTIONAL REGULATOR NIMR"/>
    <property type="match status" value="1"/>
</dbReference>
<keyword evidence="2" id="KW-0238">DNA-binding</keyword>
<dbReference type="PROSITE" id="PS00041">
    <property type="entry name" value="HTH_ARAC_FAMILY_1"/>
    <property type="match status" value="1"/>
</dbReference>
<dbReference type="InterPro" id="IPR011051">
    <property type="entry name" value="RmlC_Cupin_sf"/>
</dbReference>
<dbReference type="PANTHER" id="PTHR11019">
    <property type="entry name" value="HTH-TYPE TRANSCRIPTIONAL REGULATOR NIMR"/>
    <property type="match status" value="1"/>
</dbReference>
<dbReference type="SMART" id="SM00342">
    <property type="entry name" value="HTH_ARAC"/>
    <property type="match status" value="1"/>
</dbReference>
<dbReference type="CDD" id="cd06124">
    <property type="entry name" value="cupin_NimR-like_N"/>
    <property type="match status" value="1"/>
</dbReference>
<comment type="caution">
    <text evidence="5">The sequence shown here is derived from an EMBL/GenBank/DDBJ whole genome shotgun (WGS) entry which is preliminary data.</text>
</comment>
<gene>
    <name evidence="5" type="ORF">HLB44_25025</name>
</gene>
<evidence type="ECO:0000259" key="4">
    <source>
        <dbReference type="PROSITE" id="PS01124"/>
    </source>
</evidence>
<evidence type="ECO:0000256" key="1">
    <source>
        <dbReference type="ARBA" id="ARBA00023015"/>
    </source>
</evidence>
<dbReference type="SUPFAM" id="SSF51182">
    <property type="entry name" value="RmlC-like cupins"/>
    <property type="match status" value="1"/>
</dbReference>